<keyword evidence="1 3" id="KW-0808">Transferase</keyword>
<dbReference type="CDD" id="cd03801">
    <property type="entry name" value="GT4_PimA-like"/>
    <property type="match status" value="1"/>
</dbReference>
<reference evidence="3 4" key="1">
    <citation type="submission" date="2020-08" db="EMBL/GenBank/DDBJ databases">
        <title>Genomic Encyclopedia of Type Strains, Phase III (KMG-III): the genomes of soil and plant-associated and newly described type strains.</title>
        <authorList>
            <person name="Whitman W."/>
        </authorList>
    </citation>
    <scope>NUCLEOTIDE SEQUENCE [LARGE SCALE GENOMIC DNA]</scope>
    <source>
        <strain evidence="3 4">CECT 8088</strain>
    </source>
</reference>
<dbReference type="PANTHER" id="PTHR46401:SF2">
    <property type="entry name" value="GLYCOSYLTRANSFERASE WBBK-RELATED"/>
    <property type="match status" value="1"/>
</dbReference>
<dbReference type="PANTHER" id="PTHR46401">
    <property type="entry name" value="GLYCOSYLTRANSFERASE WBBK-RELATED"/>
    <property type="match status" value="1"/>
</dbReference>
<dbReference type="AlphaFoldDB" id="A0A839V0C6"/>
<dbReference type="InterPro" id="IPR001296">
    <property type="entry name" value="Glyco_trans_1"/>
</dbReference>
<dbReference type="GO" id="GO:0009103">
    <property type="term" value="P:lipopolysaccharide biosynthetic process"/>
    <property type="evidence" value="ECO:0007669"/>
    <property type="project" value="TreeGrafter"/>
</dbReference>
<sequence>MPDTIAAIVLPQRERYESAAAGAIALQVSRLAGPQDWVLGTKVDGEALPGGRFVPVTLRGFGLTPAARYAHAVARTLRRLPRPPACIEVHNRPEIALHLARLLGRQFPGRLALFLHNDPQSMRRADTPRARAALLRRMAVVCVSDWLRGRFVEGLAADAPVAVLHNGLDPAALPASLPVDARDPVLLFVGRTVADKGADVFVEACARALPELPGWRAAMLGADGFGAGAKQTPFMAWLRDAAPRAGVELLGYRPHDATLAEIARAAVVAVPSRWPEPFGLTALEALACGAPLVASATGGMAEIVGGGEVDGALLVAPGDAAALAAALLRLARDPDLRARLQVAGLARAQHFHIRRHRAALVRLRDSLYGSARSWSVGTY</sequence>
<dbReference type="Proteomes" id="UP000557688">
    <property type="component" value="Unassembled WGS sequence"/>
</dbReference>
<dbReference type="EMBL" id="JACHXV010000003">
    <property type="protein sequence ID" value="MBB3173092.1"/>
    <property type="molecule type" value="Genomic_DNA"/>
</dbReference>
<gene>
    <name evidence="3" type="ORF">FHR90_000910</name>
</gene>
<dbReference type="GO" id="GO:0016757">
    <property type="term" value="F:glycosyltransferase activity"/>
    <property type="evidence" value="ECO:0007669"/>
    <property type="project" value="InterPro"/>
</dbReference>
<organism evidence="3 4">
    <name type="scientific">Endobacter medicaginis</name>
    <dbReference type="NCBI Taxonomy" id="1181271"/>
    <lineage>
        <taxon>Bacteria</taxon>
        <taxon>Pseudomonadati</taxon>
        <taxon>Pseudomonadota</taxon>
        <taxon>Alphaproteobacteria</taxon>
        <taxon>Acetobacterales</taxon>
        <taxon>Acetobacteraceae</taxon>
        <taxon>Endobacter</taxon>
    </lineage>
</organism>
<dbReference type="SUPFAM" id="SSF53756">
    <property type="entry name" value="UDP-Glycosyltransferase/glycogen phosphorylase"/>
    <property type="match status" value="1"/>
</dbReference>
<protein>
    <submittedName>
        <fullName evidence="3">Glycosyltransferase involved in cell wall biosynthesis</fullName>
    </submittedName>
</protein>
<evidence type="ECO:0000256" key="1">
    <source>
        <dbReference type="ARBA" id="ARBA00022679"/>
    </source>
</evidence>
<dbReference type="Pfam" id="PF00534">
    <property type="entry name" value="Glycos_transf_1"/>
    <property type="match status" value="1"/>
</dbReference>
<evidence type="ECO:0000259" key="2">
    <source>
        <dbReference type="Pfam" id="PF00534"/>
    </source>
</evidence>
<name>A0A839V0C6_9PROT</name>
<comment type="caution">
    <text evidence="3">The sequence shown here is derived from an EMBL/GenBank/DDBJ whole genome shotgun (WGS) entry which is preliminary data.</text>
</comment>
<accession>A0A839V0C6</accession>
<evidence type="ECO:0000313" key="4">
    <source>
        <dbReference type="Proteomes" id="UP000557688"/>
    </source>
</evidence>
<feature type="domain" description="Glycosyl transferase family 1" evidence="2">
    <location>
        <begin position="175"/>
        <end position="341"/>
    </location>
</feature>
<keyword evidence="4" id="KW-1185">Reference proteome</keyword>
<evidence type="ECO:0000313" key="3">
    <source>
        <dbReference type="EMBL" id="MBB3173092.1"/>
    </source>
</evidence>
<dbReference type="RefSeq" id="WP_266152660.1">
    <property type="nucleotide sequence ID" value="NZ_JACHXV010000003.1"/>
</dbReference>
<proteinExistence type="predicted"/>
<dbReference type="Gene3D" id="3.40.50.2000">
    <property type="entry name" value="Glycogen Phosphorylase B"/>
    <property type="match status" value="2"/>
</dbReference>